<dbReference type="InterPro" id="IPR051703">
    <property type="entry name" value="NF-kappa-B_Signaling_Reg"/>
</dbReference>
<dbReference type="InterPro" id="IPR011335">
    <property type="entry name" value="Restrct_endonuc-II-like"/>
</dbReference>
<keyword evidence="3" id="KW-1185">Reference proteome</keyword>
<name>A0ABQ9FIV0_TEGGR</name>
<feature type="region of interest" description="Disordered" evidence="1">
    <location>
        <begin position="1"/>
        <end position="22"/>
    </location>
</feature>
<dbReference type="EMBL" id="JARBDR010000337">
    <property type="protein sequence ID" value="KAJ8315615.1"/>
    <property type="molecule type" value="Genomic_DNA"/>
</dbReference>
<evidence type="ECO:0000256" key="1">
    <source>
        <dbReference type="SAM" id="MobiDB-lite"/>
    </source>
</evidence>
<evidence type="ECO:0000313" key="3">
    <source>
        <dbReference type="Proteomes" id="UP001217089"/>
    </source>
</evidence>
<dbReference type="PANTHER" id="PTHR46609">
    <property type="entry name" value="EXONUCLEASE, PHAGE-TYPE/RECB, C-TERMINAL DOMAIN-CONTAINING PROTEIN"/>
    <property type="match status" value="1"/>
</dbReference>
<reference evidence="2 3" key="1">
    <citation type="submission" date="2022-12" db="EMBL/GenBank/DDBJ databases">
        <title>Chromosome-level genome of Tegillarca granosa.</title>
        <authorList>
            <person name="Kim J."/>
        </authorList>
    </citation>
    <scope>NUCLEOTIDE SEQUENCE [LARGE SCALE GENOMIC DNA]</scope>
    <source>
        <strain evidence="2">Teg-2019</strain>
        <tissue evidence="2">Adductor muscle</tissue>
    </source>
</reference>
<dbReference type="InterPro" id="IPR011604">
    <property type="entry name" value="PDDEXK-like_dom_sf"/>
</dbReference>
<organism evidence="2 3">
    <name type="scientific">Tegillarca granosa</name>
    <name type="common">Malaysian cockle</name>
    <name type="synonym">Anadara granosa</name>
    <dbReference type="NCBI Taxonomy" id="220873"/>
    <lineage>
        <taxon>Eukaryota</taxon>
        <taxon>Metazoa</taxon>
        <taxon>Spiralia</taxon>
        <taxon>Lophotrochozoa</taxon>
        <taxon>Mollusca</taxon>
        <taxon>Bivalvia</taxon>
        <taxon>Autobranchia</taxon>
        <taxon>Pteriomorphia</taxon>
        <taxon>Arcoida</taxon>
        <taxon>Arcoidea</taxon>
        <taxon>Arcidae</taxon>
        <taxon>Tegillarca</taxon>
    </lineage>
</organism>
<dbReference type="Gene3D" id="3.90.320.10">
    <property type="match status" value="1"/>
</dbReference>
<comment type="caution">
    <text evidence="2">The sequence shown here is derived from an EMBL/GenBank/DDBJ whole genome shotgun (WGS) entry which is preliminary data.</text>
</comment>
<gene>
    <name evidence="2" type="ORF">KUTeg_007765</name>
</gene>
<evidence type="ECO:0000313" key="2">
    <source>
        <dbReference type="EMBL" id="KAJ8315615.1"/>
    </source>
</evidence>
<dbReference type="PANTHER" id="PTHR46609:SF8">
    <property type="entry name" value="YQAJ VIRAL RECOMBINASE DOMAIN-CONTAINING PROTEIN"/>
    <property type="match status" value="1"/>
</dbReference>
<dbReference type="Proteomes" id="UP001217089">
    <property type="component" value="Unassembled WGS sequence"/>
</dbReference>
<evidence type="ECO:0008006" key="4">
    <source>
        <dbReference type="Google" id="ProtNLM"/>
    </source>
</evidence>
<dbReference type="SUPFAM" id="SSF52980">
    <property type="entry name" value="Restriction endonuclease-like"/>
    <property type="match status" value="1"/>
</dbReference>
<sequence>MTKSASKMASTNHTDFDPRNSDDKNFEIDWSLRHLSELKIISPNTGMAHLWNIPDEVPEALCTEEMETSIHPLEEKMSQMIINDDVLAAGDSANSLVKMIIDGSNMEKYNRLPEAIQWGIDHERDAKKDNADIKAAICDNFSIKATGLTICTTHYFLGASGDGSATDGTCSGVLEIKCRFSVGGIRVTNMQVSDIIALNDKKFCMENSIEGQD</sequence>
<feature type="compositionally biased region" description="Polar residues" evidence="1">
    <location>
        <begin position="1"/>
        <end position="13"/>
    </location>
</feature>
<protein>
    <recommendedName>
        <fullName evidence="4">YqaJ viral recombinase domain-containing protein</fullName>
    </recommendedName>
</protein>
<proteinExistence type="predicted"/>
<accession>A0ABQ9FIV0</accession>